<proteinExistence type="predicted"/>
<dbReference type="Gene3D" id="2.60.120.430">
    <property type="entry name" value="Galactose-binding lectin"/>
    <property type="match status" value="1"/>
</dbReference>
<protein>
    <submittedName>
        <fullName evidence="1">Uncharacterized protein</fullName>
    </submittedName>
</protein>
<dbReference type="EMBL" id="CM018208">
    <property type="protein sequence ID" value="KAB2075089.1"/>
    <property type="molecule type" value="Genomic_DNA"/>
</dbReference>
<gene>
    <name evidence="1" type="ORF">ES319_A07G196600v1</name>
</gene>
<accession>A0A5J5V5B9</accession>
<evidence type="ECO:0000313" key="2">
    <source>
        <dbReference type="Proteomes" id="UP000327439"/>
    </source>
</evidence>
<dbReference type="InterPro" id="IPR045272">
    <property type="entry name" value="ANXUR1/2-like"/>
</dbReference>
<dbReference type="PANTHER" id="PTHR34590">
    <property type="entry name" value="OS03G0124300 PROTEIN-RELATED"/>
    <property type="match status" value="1"/>
</dbReference>
<reference evidence="2" key="1">
    <citation type="journal article" date="2020" name="Nat. Genet.">
        <title>Genomic diversifications of five Gossypium allopolyploid species and their impact on cotton improvement.</title>
        <authorList>
            <person name="Chen Z.J."/>
            <person name="Sreedasyam A."/>
            <person name="Ando A."/>
            <person name="Song Q."/>
            <person name="De Santiago L.M."/>
            <person name="Hulse-Kemp A.M."/>
            <person name="Ding M."/>
            <person name="Ye W."/>
            <person name="Kirkbride R.C."/>
            <person name="Jenkins J."/>
            <person name="Plott C."/>
            <person name="Lovell J."/>
            <person name="Lin Y.M."/>
            <person name="Vaughn R."/>
            <person name="Liu B."/>
            <person name="Simpson S."/>
            <person name="Scheffler B.E."/>
            <person name="Wen L."/>
            <person name="Saski C.A."/>
            <person name="Grover C.E."/>
            <person name="Hu G."/>
            <person name="Conover J.L."/>
            <person name="Carlson J.W."/>
            <person name="Shu S."/>
            <person name="Boston L.B."/>
            <person name="Williams M."/>
            <person name="Peterson D.G."/>
            <person name="McGee K."/>
            <person name="Jones D.C."/>
            <person name="Wendel J.F."/>
            <person name="Stelly D.M."/>
            <person name="Grimwood J."/>
            <person name="Schmutz J."/>
        </authorList>
    </citation>
    <scope>NUCLEOTIDE SEQUENCE [LARGE SCALE GENOMIC DNA]</scope>
    <source>
        <strain evidence="2">cv. 3-79</strain>
    </source>
</reference>
<dbReference type="Proteomes" id="UP000327439">
    <property type="component" value="Chromosome A07"/>
</dbReference>
<dbReference type="FunFam" id="2.60.120.430:FF:000003">
    <property type="entry name" value="FERONIA receptor-like kinase"/>
    <property type="match status" value="1"/>
</dbReference>
<keyword evidence="2" id="KW-1185">Reference proteome</keyword>
<dbReference type="AlphaFoldDB" id="A0A5J5V5B9"/>
<dbReference type="GO" id="GO:0004714">
    <property type="term" value="F:transmembrane receptor protein tyrosine kinase activity"/>
    <property type="evidence" value="ECO:0007669"/>
    <property type="project" value="InterPro"/>
</dbReference>
<name>A0A5J5V5B9_GOSBA</name>
<evidence type="ECO:0000313" key="1">
    <source>
        <dbReference type="EMBL" id="KAB2075089.1"/>
    </source>
</evidence>
<sequence length="204" mass="22756">MHLLSLPLCFSLAMKIPTKTTFSPQNSFPCLFFFFFSQYLVVPVIADFNVTPYYPIENITIDCGSPSTNALSPDGRSWVGDSNGKFSPIEPQNNKNKSLATEAVPPQPSFVDNVPYSTARLSYSQFTYSIPLTSGPKFIRLHFYPTSYLSFDDPSKKAFFSVQAGPFTLLRNFNASLHAVPNVPLIKEFCTNVEGQRPREACTP</sequence>
<organism evidence="1 2">
    <name type="scientific">Gossypium barbadense</name>
    <name type="common">Sea Island cotton</name>
    <name type="synonym">Hibiscus barbadensis</name>
    <dbReference type="NCBI Taxonomy" id="3634"/>
    <lineage>
        <taxon>Eukaryota</taxon>
        <taxon>Viridiplantae</taxon>
        <taxon>Streptophyta</taxon>
        <taxon>Embryophyta</taxon>
        <taxon>Tracheophyta</taxon>
        <taxon>Spermatophyta</taxon>
        <taxon>Magnoliopsida</taxon>
        <taxon>eudicotyledons</taxon>
        <taxon>Gunneridae</taxon>
        <taxon>Pentapetalae</taxon>
        <taxon>rosids</taxon>
        <taxon>malvids</taxon>
        <taxon>Malvales</taxon>
        <taxon>Malvaceae</taxon>
        <taxon>Malvoideae</taxon>
        <taxon>Gossypium</taxon>
    </lineage>
</organism>
<dbReference type="OrthoDB" id="993129at2759"/>
<dbReference type="PANTHER" id="PTHR34590:SF15">
    <property type="entry name" value="PROTEIN KINASE DOMAIN-CONTAINING PROTEIN"/>
    <property type="match status" value="1"/>
</dbReference>